<organism evidence="1">
    <name type="scientific">Glycine max</name>
    <name type="common">Soybean</name>
    <name type="synonym">Glycine hispida</name>
    <dbReference type="NCBI Taxonomy" id="3847"/>
    <lineage>
        <taxon>Eukaryota</taxon>
        <taxon>Viridiplantae</taxon>
        <taxon>Streptophyta</taxon>
        <taxon>Embryophyta</taxon>
        <taxon>Tracheophyta</taxon>
        <taxon>Spermatophyta</taxon>
        <taxon>Magnoliopsida</taxon>
        <taxon>eudicotyledons</taxon>
        <taxon>Gunneridae</taxon>
        <taxon>Pentapetalae</taxon>
        <taxon>rosids</taxon>
        <taxon>fabids</taxon>
        <taxon>Fabales</taxon>
        <taxon>Fabaceae</taxon>
        <taxon>Papilionoideae</taxon>
        <taxon>50 kb inversion clade</taxon>
        <taxon>NPAAA clade</taxon>
        <taxon>indigoferoid/millettioid clade</taxon>
        <taxon>Phaseoleae</taxon>
        <taxon>Glycine</taxon>
        <taxon>Glycine subgen. Soja</taxon>
    </lineage>
</organism>
<evidence type="ECO:0000313" key="1">
    <source>
        <dbReference type="EMBL" id="ACU13196.1"/>
    </source>
</evidence>
<dbReference type="AlphaFoldDB" id="C6SVC3"/>
<accession>C6SVC3</accession>
<reference evidence="1" key="1">
    <citation type="submission" date="2009-08" db="EMBL/GenBank/DDBJ databases">
        <authorList>
            <person name="Cheung F."/>
            <person name="Xiao Y."/>
            <person name="Chan A."/>
            <person name="Moskal W."/>
            <person name="Town C.D."/>
        </authorList>
    </citation>
    <scope>NUCLEOTIDE SEQUENCE</scope>
</reference>
<proteinExistence type="evidence at transcript level"/>
<dbReference type="EMBL" id="BT089116">
    <property type="protein sequence ID" value="ACU13196.1"/>
    <property type="molecule type" value="mRNA"/>
</dbReference>
<name>C6SVC3_SOYBN</name>
<sequence length="129" mass="14936">MNLDLVLPNKASMNEEVRNVLALITLELDNLAKLLVMHNIAIAAELFLEVFEDLLVAELFLQPLHCGQTLLPIPLLYADMHILFCPGSICFFCLRKWVESARRDLINTHFNHIYMYTNHHHLAVRKEDL</sequence>
<protein>
    <submittedName>
        <fullName evidence="1">Uncharacterized protein</fullName>
    </submittedName>
</protein>